<name>K3W5Q0_GLOUD</name>
<dbReference type="HOGENOM" id="CLU_1108946_0_0_1"/>
<sequence length="251" mass="27974">MGAALVKRCFTSDDVCDSMKQRAVDLHKQQHKQQKLRHARSYTSHNNNNISNQQSRQYSTPQRNHVTQQAQLKQLELQMQLVQLQALQSAQQQTSGYARAAATPRATSGAMMEYYYAARSAAHKTMTPLSVSSASGYSATMSESSFVGSQSDLHAPQDDEILDMVMANAGLAYHPTQQWHRHAVAPLPFAASTHLRPNQSVKSLYRLSFPSKYWASVSPEAIDLVKKLLVLNPNKRLTAKVQANAMPCTMR</sequence>
<dbReference type="Proteomes" id="UP000019132">
    <property type="component" value="Unassembled WGS sequence"/>
</dbReference>
<reference evidence="2" key="3">
    <citation type="submission" date="2015-02" db="UniProtKB">
        <authorList>
            <consortium name="EnsemblProtists"/>
        </authorList>
    </citation>
    <scope>IDENTIFICATION</scope>
    <source>
        <strain evidence="2">DAOM BR144</strain>
    </source>
</reference>
<dbReference type="EnsemblProtists" id="PYU1_T000291">
    <property type="protein sequence ID" value="PYU1_T000291"/>
    <property type="gene ID" value="PYU1_G000291"/>
</dbReference>
<evidence type="ECO:0000256" key="1">
    <source>
        <dbReference type="SAM" id="MobiDB-lite"/>
    </source>
</evidence>
<feature type="compositionally biased region" description="Basic residues" evidence="1">
    <location>
        <begin position="29"/>
        <end position="40"/>
    </location>
</feature>
<evidence type="ECO:0008006" key="4">
    <source>
        <dbReference type="Google" id="ProtNLM"/>
    </source>
</evidence>
<protein>
    <recommendedName>
        <fullName evidence="4">Protein kinase domain-containing protein</fullName>
    </recommendedName>
</protein>
<dbReference type="VEuPathDB" id="FungiDB:PYU1_G000291"/>
<dbReference type="InParanoid" id="K3W5Q0"/>
<evidence type="ECO:0000313" key="3">
    <source>
        <dbReference type="Proteomes" id="UP000019132"/>
    </source>
</evidence>
<accession>K3W5Q0</accession>
<reference evidence="3" key="2">
    <citation type="submission" date="2010-04" db="EMBL/GenBank/DDBJ databases">
        <authorList>
            <person name="Buell R."/>
            <person name="Hamilton J."/>
            <person name="Hostetler J."/>
        </authorList>
    </citation>
    <scope>NUCLEOTIDE SEQUENCE [LARGE SCALE GENOMIC DNA]</scope>
    <source>
        <strain evidence="3">DAOM:BR144</strain>
    </source>
</reference>
<feature type="region of interest" description="Disordered" evidence="1">
    <location>
        <begin position="27"/>
        <end position="67"/>
    </location>
</feature>
<dbReference type="SUPFAM" id="SSF56112">
    <property type="entry name" value="Protein kinase-like (PK-like)"/>
    <property type="match status" value="1"/>
</dbReference>
<feature type="compositionally biased region" description="Low complexity" evidence="1">
    <location>
        <begin position="41"/>
        <end position="59"/>
    </location>
</feature>
<proteinExistence type="predicted"/>
<dbReference type="InterPro" id="IPR011009">
    <property type="entry name" value="Kinase-like_dom_sf"/>
</dbReference>
<keyword evidence="3" id="KW-1185">Reference proteome</keyword>
<organism evidence="2 3">
    <name type="scientific">Globisporangium ultimum (strain ATCC 200006 / CBS 805.95 / DAOM BR144)</name>
    <name type="common">Pythium ultimum</name>
    <dbReference type="NCBI Taxonomy" id="431595"/>
    <lineage>
        <taxon>Eukaryota</taxon>
        <taxon>Sar</taxon>
        <taxon>Stramenopiles</taxon>
        <taxon>Oomycota</taxon>
        <taxon>Peronosporomycetes</taxon>
        <taxon>Pythiales</taxon>
        <taxon>Pythiaceae</taxon>
        <taxon>Globisporangium</taxon>
    </lineage>
</organism>
<dbReference type="AlphaFoldDB" id="K3W5Q0"/>
<evidence type="ECO:0000313" key="2">
    <source>
        <dbReference type="EnsemblProtists" id="PYU1_T000291"/>
    </source>
</evidence>
<dbReference type="EMBL" id="GL376636">
    <property type="status" value="NOT_ANNOTATED_CDS"/>
    <property type="molecule type" value="Genomic_DNA"/>
</dbReference>
<reference evidence="3" key="1">
    <citation type="journal article" date="2010" name="Genome Biol.">
        <title>Genome sequence of the necrotrophic plant pathogen Pythium ultimum reveals original pathogenicity mechanisms and effector repertoire.</title>
        <authorList>
            <person name="Levesque C.A."/>
            <person name="Brouwer H."/>
            <person name="Cano L."/>
            <person name="Hamilton J.P."/>
            <person name="Holt C."/>
            <person name="Huitema E."/>
            <person name="Raffaele S."/>
            <person name="Robideau G.P."/>
            <person name="Thines M."/>
            <person name="Win J."/>
            <person name="Zerillo M.M."/>
            <person name="Beakes G.W."/>
            <person name="Boore J.L."/>
            <person name="Busam D."/>
            <person name="Dumas B."/>
            <person name="Ferriera S."/>
            <person name="Fuerstenberg S.I."/>
            <person name="Gachon C.M."/>
            <person name="Gaulin E."/>
            <person name="Govers F."/>
            <person name="Grenville-Briggs L."/>
            <person name="Horner N."/>
            <person name="Hostetler J."/>
            <person name="Jiang R.H."/>
            <person name="Johnson J."/>
            <person name="Krajaejun T."/>
            <person name="Lin H."/>
            <person name="Meijer H.J."/>
            <person name="Moore B."/>
            <person name="Morris P."/>
            <person name="Phuntmart V."/>
            <person name="Puiu D."/>
            <person name="Shetty J."/>
            <person name="Stajich J.E."/>
            <person name="Tripathy S."/>
            <person name="Wawra S."/>
            <person name="van West P."/>
            <person name="Whitty B.R."/>
            <person name="Coutinho P.M."/>
            <person name="Henrissat B."/>
            <person name="Martin F."/>
            <person name="Thomas P.D."/>
            <person name="Tyler B.M."/>
            <person name="De Vries R.P."/>
            <person name="Kamoun S."/>
            <person name="Yandell M."/>
            <person name="Tisserat N."/>
            <person name="Buell C.R."/>
        </authorList>
    </citation>
    <scope>NUCLEOTIDE SEQUENCE</scope>
    <source>
        <strain evidence="3">DAOM:BR144</strain>
    </source>
</reference>
<dbReference type="Gene3D" id="1.10.510.10">
    <property type="entry name" value="Transferase(Phosphotransferase) domain 1"/>
    <property type="match status" value="1"/>
</dbReference>